<proteinExistence type="inferred from homology"/>
<keyword evidence="7" id="KW-1185">Reference proteome</keyword>
<dbReference type="RefSeq" id="WP_317770535.1">
    <property type="nucleotide sequence ID" value="NZ_JAWMAJ010000017.1"/>
</dbReference>
<comment type="similarity">
    <text evidence="1">Belongs to the sigma-70 factor family. ECF subfamily.</text>
</comment>
<evidence type="ECO:0000259" key="5">
    <source>
        <dbReference type="PROSITE" id="PS00716"/>
    </source>
</evidence>
<keyword evidence="3" id="KW-0731">Sigma factor</keyword>
<comment type="caution">
    <text evidence="6">The sequence shown here is derived from an EMBL/GenBank/DDBJ whole genome shotgun (WGS) entry which is preliminary data.</text>
</comment>
<accession>A0ABU4F5C0</accession>
<feature type="domain" description="RNA polymerase sigma-70" evidence="5">
    <location>
        <begin position="128"/>
        <end position="154"/>
    </location>
</feature>
<sequence>MDEKPTISEWLIENFYVIHFYMRRGEADPEVAAQLAQEAIARFLAMEKRGVDVERIEPYAFAVAQRVLFDHYRVKGRYRFSEIEDNIPDPRESAEYVHGLRDLLRPEIKKLPRRQRQIIWLRYYDGMSPKEIADELGIGARTVHNMHSLALRRLREALIQQGIEYRRA</sequence>
<dbReference type="SUPFAM" id="SSF88659">
    <property type="entry name" value="Sigma3 and sigma4 domains of RNA polymerase sigma factors"/>
    <property type="match status" value="1"/>
</dbReference>
<dbReference type="InterPro" id="IPR039425">
    <property type="entry name" value="RNA_pol_sigma-70-like"/>
</dbReference>
<dbReference type="EMBL" id="JAWMAJ010000017">
    <property type="protein sequence ID" value="MDV7215776.1"/>
    <property type="molecule type" value="Genomic_DNA"/>
</dbReference>
<dbReference type="InterPro" id="IPR036388">
    <property type="entry name" value="WH-like_DNA-bd_sf"/>
</dbReference>
<dbReference type="InterPro" id="IPR013324">
    <property type="entry name" value="RNA_pol_sigma_r3/r4-like"/>
</dbReference>
<organism evidence="6 7">
    <name type="scientific">Streptomyces prunicolor</name>
    <dbReference type="NCBI Taxonomy" id="67348"/>
    <lineage>
        <taxon>Bacteria</taxon>
        <taxon>Bacillati</taxon>
        <taxon>Actinomycetota</taxon>
        <taxon>Actinomycetes</taxon>
        <taxon>Kitasatosporales</taxon>
        <taxon>Streptomycetaceae</taxon>
        <taxon>Streptomyces</taxon>
    </lineage>
</organism>
<dbReference type="InterPro" id="IPR000943">
    <property type="entry name" value="RNA_pol_sigma70"/>
</dbReference>
<gene>
    <name evidence="6" type="ORF">R5A26_07410</name>
</gene>
<dbReference type="PANTHER" id="PTHR43133:SF46">
    <property type="entry name" value="RNA POLYMERASE SIGMA-70 FACTOR ECF SUBFAMILY"/>
    <property type="match status" value="1"/>
</dbReference>
<dbReference type="NCBIfam" id="TIGR02937">
    <property type="entry name" value="sigma70-ECF"/>
    <property type="match status" value="1"/>
</dbReference>
<evidence type="ECO:0000256" key="2">
    <source>
        <dbReference type="ARBA" id="ARBA00023015"/>
    </source>
</evidence>
<keyword evidence="4" id="KW-0804">Transcription</keyword>
<dbReference type="InterPro" id="IPR013249">
    <property type="entry name" value="RNA_pol_sigma70_r4_t2"/>
</dbReference>
<dbReference type="CDD" id="cd06171">
    <property type="entry name" value="Sigma70_r4"/>
    <property type="match status" value="1"/>
</dbReference>
<protein>
    <submittedName>
        <fullName evidence="6">Sigma-70 family RNA polymerase sigma factor</fullName>
    </submittedName>
</protein>
<evidence type="ECO:0000256" key="1">
    <source>
        <dbReference type="ARBA" id="ARBA00010641"/>
    </source>
</evidence>
<dbReference type="Gene3D" id="1.10.10.10">
    <property type="entry name" value="Winged helix-like DNA-binding domain superfamily/Winged helix DNA-binding domain"/>
    <property type="match status" value="1"/>
</dbReference>
<keyword evidence="2" id="KW-0805">Transcription regulation</keyword>
<dbReference type="InterPro" id="IPR014284">
    <property type="entry name" value="RNA_pol_sigma-70_dom"/>
</dbReference>
<evidence type="ECO:0000313" key="7">
    <source>
        <dbReference type="Proteomes" id="UP001187346"/>
    </source>
</evidence>
<reference evidence="6 7" key="1">
    <citation type="submission" date="2023-10" db="EMBL/GenBank/DDBJ databases">
        <title>Characterization of rhizosphere-enriched actinobacteria from wheat plants lab-grown on chernevaya soil.</title>
        <authorList>
            <person name="Tikhonova E.N."/>
            <person name="Konopkin A."/>
            <person name="Kravchenko I.K."/>
        </authorList>
    </citation>
    <scope>NUCLEOTIDE SEQUENCE [LARGE SCALE GENOMIC DNA]</scope>
    <source>
        <strain evidence="6 7">RR29</strain>
    </source>
</reference>
<dbReference type="PROSITE" id="PS00716">
    <property type="entry name" value="SIGMA70_2"/>
    <property type="match status" value="1"/>
</dbReference>
<evidence type="ECO:0000313" key="6">
    <source>
        <dbReference type="EMBL" id="MDV7215776.1"/>
    </source>
</evidence>
<evidence type="ECO:0000256" key="3">
    <source>
        <dbReference type="ARBA" id="ARBA00023082"/>
    </source>
</evidence>
<evidence type="ECO:0000256" key="4">
    <source>
        <dbReference type="ARBA" id="ARBA00023163"/>
    </source>
</evidence>
<dbReference type="PANTHER" id="PTHR43133">
    <property type="entry name" value="RNA POLYMERASE ECF-TYPE SIGMA FACTO"/>
    <property type="match status" value="1"/>
</dbReference>
<dbReference type="Proteomes" id="UP001187346">
    <property type="component" value="Unassembled WGS sequence"/>
</dbReference>
<name>A0ABU4F5C0_9ACTN</name>
<dbReference type="Pfam" id="PF08281">
    <property type="entry name" value="Sigma70_r4_2"/>
    <property type="match status" value="1"/>
</dbReference>